<evidence type="ECO:0000256" key="1">
    <source>
        <dbReference type="SAM" id="MobiDB-lite"/>
    </source>
</evidence>
<protein>
    <submittedName>
        <fullName evidence="2">Uncharacterized protein</fullName>
    </submittedName>
</protein>
<comment type="caution">
    <text evidence="2">The sequence shown here is derived from an EMBL/GenBank/DDBJ whole genome shotgun (WGS) entry which is preliminary data.</text>
</comment>
<feature type="compositionally biased region" description="Low complexity" evidence="1">
    <location>
        <begin position="408"/>
        <end position="419"/>
    </location>
</feature>
<sequence>MAYISAEAFGSGAVSFGKFGTECIRTTIGLILNDHGMLASLPTDEIPKADREAVAFRIKEFMNSAAAGILDSRPFAPSPDTKKTLLDALPIPLEMRKHVYVLHMRNPAAASALKSAGGAVLGSRTGAIKIVNVEAIPNDWDTPLLRQSFKSHGLILKNPDGKMTASMSALLDALSDLQDKATAAEHTMTKGAANHASGSGSNPTPFQFYGPRDEPLDIRSLPRARLTDLVYYHHENGSLEPLAMMPASNYRNYTLPCYDASALVIIPVSAQAAGATIAITLDEEFEPTLGNMSLRLFGVPPINTDEVQGGHLAYAWGLCAYSDAVRGLKEIGDQLDNLPAIGKALNHIFYSALATTPGQPPAPAAGTPPPPQHPPTGQTPAVTGTPPPPTGTTGPGAAMTGQKRTLDATAAGRGARPATGSGGLDPMLQGN</sequence>
<evidence type="ECO:0000313" key="2">
    <source>
        <dbReference type="EMBL" id="KAG2422004.1"/>
    </source>
</evidence>
<gene>
    <name evidence="2" type="ORF">HXX76_016333</name>
</gene>
<reference evidence="2" key="1">
    <citation type="journal article" date="2020" name="bioRxiv">
        <title>Comparative genomics of Chlamydomonas.</title>
        <authorList>
            <person name="Craig R.J."/>
            <person name="Hasan A.R."/>
            <person name="Ness R.W."/>
            <person name="Keightley P.D."/>
        </authorList>
    </citation>
    <scope>NUCLEOTIDE SEQUENCE</scope>
    <source>
        <strain evidence="2">SAG 7.73</strain>
    </source>
</reference>
<proteinExistence type="predicted"/>
<feature type="compositionally biased region" description="Pro residues" evidence="1">
    <location>
        <begin position="358"/>
        <end position="374"/>
    </location>
</feature>
<evidence type="ECO:0000313" key="3">
    <source>
        <dbReference type="Proteomes" id="UP000650467"/>
    </source>
</evidence>
<feature type="region of interest" description="Disordered" evidence="1">
    <location>
        <begin position="356"/>
        <end position="431"/>
    </location>
</feature>
<dbReference type="AlphaFoldDB" id="A0A835S7Z7"/>
<feature type="compositionally biased region" description="Low complexity" evidence="1">
    <location>
        <begin position="375"/>
        <end position="384"/>
    </location>
</feature>
<keyword evidence="3" id="KW-1185">Reference proteome</keyword>
<name>A0A835S7Z7_CHLIN</name>
<feature type="compositionally biased region" description="Low complexity" evidence="1">
    <location>
        <begin position="391"/>
        <end position="401"/>
    </location>
</feature>
<dbReference type="EMBL" id="JAEHOC010000339">
    <property type="protein sequence ID" value="KAG2422004.1"/>
    <property type="molecule type" value="Genomic_DNA"/>
</dbReference>
<accession>A0A835S7Z7</accession>
<organism evidence="2 3">
    <name type="scientific">Chlamydomonas incerta</name>
    <dbReference type="NCBI Taxonomy" id="51695"/>
    <lineage>
        <taxon>Eukaryota</taxon>
        <taxon>Viridiplantae</taxon>
        <taxon>Chlorophyta</taxon>
        <taxon>core chlorophytes</taxon>
        <taxon>Chlorophyceae</taxon>
        <taxon>CS clade</taxon>
        <taxon>Chlamydomonadales</taxon>
        <taxon>Chlamydomonadaceae</taxon>
        <taxon>Chlamydomonas</taxon>
    </lineage>
</organism>
<dbReference type="Proteomes" id="UP000650467">
    <property type="component" value="Unassembled WGS sequence"/>
</dbReference>